<dbReference type="AlphaFoldDB" id="A0A1I1NLS9"/>
<dbReference type="STRING" id="1123397.SAMN05660831_00331"/>
<feature type="domain" description="BioF2-like acetyltransferase" evidence="1">
    <location>
        <begin position="198"/>
        <end position="346"/>
    </location>
</feature>
<dbReference type="SUPFAM" id="SSF55729">
    <property type="entry name" value="Acyl-CoA N-acyltransferases (Nat)"/>
    <property type="match status" value="1"/>
</dbReference>
<sequence>MSPPDSAGRTATMAAEVTLPWRWLDPWREAGEVETAWRSLEARFHPPWFLRWAWVENWLACLPPGLDLRLAVAGSVTEPEAAFFIGRRRRWRHGLFPVRECHLNATGYPTYDNLWIEYNAVPGRSLAWSELLAALPAGWDEFHLPGLDTAALPGHALATVPPGLIGISRKAIPSPRVDLEAVRRRQAEGGDYLDLLGRNTRSQIRRSWRLAEETWGPLRLEEAADPGEGAVFLDRLAAIHQESWQERGEAGVFGEEWFLDFHRRLVARHFDDGIQLLALRAGDQELGYLYNLVANGRVLFYQCGIPRLEDNRIKPGLMAHAAAIRHNAARGEALYDFLGGDTRYKQSLATGAASSSNDSADLAWFILQRPRLSLRAEALARSLKRRLFPSR</sequence>
<organism evidence="2 3">
    <name type="scientific">Thiohalospira halophila DSM 15071</name>
    <dbReference type="NCBI Taxonomy" id="1123397"/>
    <lineage>
        <taxon>Bacteria</taxon>
        <taxon>Pseudomonadati</taxon>
        <taxon>Pseudomonadota</taxon>
        <taxon>Gammaproteobacteria</taxon>
        <taxon>Thiohalospirales</taxon>
        <taxon>Thiohalospiraceae</taxon>
        <taxon>Thiohalospira</taxon>
    </lineage>
</organism>
<dbReference type="Gene3D" id="3.40.630.30">
    <property type="match status" value="1"/>
</dbReference>
<dbReference type="OrthoDB" id="9808976at2"/>
<reference evidence="2 3" key="1">
    <citation type="submission" date="2016-10" db="EMBL/GenBank/DDBJ databases">
        <authorList>
            <person name="de Groot N.N."/>
        </authorList>
    </citation>
    <scope>NUCLEOTIDE SEQUENCE [LARGE SCALE GENOMIC DNA]</scope>
    <source>
        <strain evidence="2 3">HL3</strain>
    </source>
</reference>
<dbReference type="Proteomes" id="UP000198611">
    <property type="component" value="Unassembled WGS sequence"/>
</dbReference>
<protein>
    <submittedName>
        <fullName evidence="2">Acetyltransferase involved in cellulose biosynthesis, CelD/BcsL family</fullName>
    </submittedName>
</protein>
<dbReference type="Pfam" id="PF13480">
    <property type="entry name" value="Acetyltransf_6"/>
    <property type="match status" value="1"/>
</dbReference>
<proteinExistence type="predicted"/>
<evidence type="ECO:0000259" key="1">
    <source>
        <dbReference type="Pfam" id="PF13480"/>
    </source>
</evidence>
<gene>
    <name evidence="2" type="ORF">SAMN05660831_00331</name>
</gene>
<dbReference type="InterPro" id="IPR038740">
    <property type="entry name" value="BioF2-like_GNAT_dom"/>
</dbReference>
<name>A0A1I1NLS9_9GAMM</name>
<accession>A0A1I1NLS9</accession>
<evidence type="ECO:0000313" key="3">
    <source>
        <dbReference type="Proteomes" id="UP000198611"/>
    </source>
</evidence>
<dbReference type="InterPro" id="IPR016181">
    <property type="entry name" value="Acyl_CoA_acyltransferase"/>
</dbReference>
<keyword evidence="2" id="KW-0808">Transferase</keyword>
<dbReference type="GO" id="GO:0016740">
    <property type="term" value="F:transferase activity"/>
    <property type="evidence" value="ECO:0007669"/>
    <property type="project" value="UniProtKB-KW"/>
</dbReference>
<evidence type="ECO:0000313" key="2">
    <source>
        <dbReference type="EMBL" id="SFC98415.1"/>
    </source>
</evidence>
<dbReference type="EMBL" id="FOMJ01000001">
    <property type="protein sequence ID" value="SFC98415.1"/>
    <property type="molecule type" value="Genomic_DNA"/>
</dbReference>
<keyword evidence="3" id="KW-1185">Reference proteome</keyword>